<sequence length="151" mass="16609">MRHLRTLLVAGLGVCAGEAVGSEGGFDWLVGHWCLSEGGRQVEEVWLPQAGGALLGMSRTVRNGAMESFEFMRLVPEGKDKGFHVQPNGASPTLFAIAGHGKQQVRLTNAAHDFPNRIEYRRHGDALHAWIAGPGRDGKELRISFDYRRCE</sequence>
<dbReference type="InterPro" id="IPR046232">
    <property type="entry name" value="DUF6265"/>
</dbReference>
<reference evidence="2 3" key="1">
    <citation type="submission" date="2022-10" db="EMBL/GenBank/DDBJ databases">
        <title>Xanthomonas sp. H13-6.</title>
        <authorList>
            <person name="Liu X."/>
            <person name="Deng Z."/>
            <person name="Jiang Y."/>
            <person name="Yu T."/>
            <person name="Ai J."/>
        </authorList>
    </citation>
    <scope>NUCLEOTIDE SEQUENCE [LARGE SCALE GENOMIC DNA]</scope>
    <source>
        <strain evidence="2 3">H13-6</strain>
    </source>
</reference>
<organism evidence="2 3">
    <name type="scientific">Xanthomonas chitinilytica</name>
    <dbReference type="NCBI Taxonomy" id="2989819"/>
    <lineage>
        <taxon>Bacteria</taxon>
        <taxon>Pseudomonadati</taxon>
        <taxon>Pseudomonadota</taxon>
        <taxon>Gammaproteobacteria</taxon>
        <taxon>Lysobacterales</taxon>
        <taxon>Lysobacteraceae</taxon>
        <taxon>Xanthomonas</taxon>
    </lineage>
</organism>
<name>A0ABT3JXX8_9XANT</name>
<evidence type="ECO:0000313" key="3">
    <source>
        <dbReference type="Proteomes" id="UP001209922"/>
    </source>
</evidence>
<dbReference type="Proteomes" id="UP001209922">
    <property type="component" value="Unassembled WGS sequence"/>
</dbReference>
<gene>
    <name evidence="2" type="ORF">OK345_12660</name>
</gene>
<dbReference type="EMBL" id="JAPCHY010000010">
    <property type="protein sequence ID" value="MCW4473355.1"/>
    <property type="molecule type" value="Genomic_DNA"/>
</dbReference>
<feature type="domain" description="DUF6265" evidence="1">
    <location>
        <begin position="27"/>
        <end position="132"/>
    </location>
</feature>
<protein>
    <submittedName>
        <fullName evidence="2">DUF6265 family protein</fullName>
    </submittedName>
</protein>
<accession>A0ABT3JXX8</accession>
<comment type="caution">
    <text evidence="2">The sequence shown here is derived from an EMBL/GenBank/DDBJ whole genome shotgun (WGS) entry which is preliminary data.</text>
</comment>
<evidence type="ECO:0000313" key="2">
    <source>
        <dbReference type="EMBL" id="MCW4473355.1"/>
    </source>
</evidence>
<proteinExistence type="predicted"/>
<dbReference type="Pfam" id="PF19780">
    <property type="entry name" value="DUF6265"/>
    <property type="match status" value="1"/>
</dbReference>
<dbReference type="RefSeq" id="WP_265128339.1">
    <property type="nucleotide sequence ID" value="NZ_JAPCHY010000010.1"/>
</dbReference>
<keyword evidence="3" id="KW-1185">Reference proteome</keyword>
<evidence type="ECO:0000259" key="1">
    <source>
        <dbReference type="Pfam" id="PF19780"/>
    </source>
</evidence>